<evidence type="ECO:0000256" key="8">
    <source>
        <dbReference type="ARBA" id="ARBA00022679"/>
    </source>
</evidence>
<feature type="compositionally biased region" description="Basic and acidic residues" evidence="15">
    <location>
        <begin position="828"/>
        <end position="838"/>
    </location>
</feature>
<evidence type="ECO:0000256" key="3">
    <source>
        <dbReference type="ARBA" id="ARBA00005189"/>
    </source>
</evidence>
<comment type="caution">
    <text evidence="17">The sequence shown here is derived from an EMBL/GenBank/DDBJ whole genome shotgun (WGS) entry which is preliminary data.</text>
</comment>
<dbReference type="NCBIfam" id="TIGR03703">
    <property type="entry name" value="plsB"/>
    <property type="match status" value="1"/>
</dbReference>
<comment type="pathway">
    <text evidence="3">Lipid metabolism.</text>
</comment>
<evidence type="ECO:0000256" key="14">
    <source>
        <dbReference type="HAMAP-Rule" id="MF_00393"/>
    </source>
</evidence>
<dbReference type="InterPro" id="IPR002123">
    <property type="entry name" value="Plipid/glycerol_acylTrfase"/>
</dbReference>
<dbReference type="SUPFAM" id="SSF69593">
    <property type="entry name" value="Glycerol-3-phosphate (1)-acyltransferase"/>
    <property type="match status" value="1"/>
</dbReference>
<dbReference type="Pfam" id="PF01553">
    <property type="entry name" value="Acyltransferase"/>
    <property type="match status" value="1"/>
</dbReference>
<comment type="subcellular location">
    <subcellularLocation>
        <location evidence="1 14">Cell membrane</location>
        <topology evidence="1 14">Peripheral membrane protein</topology>
        <orientation evidence="1 14">Cytoplasmic side</orientation>
    </subcellularLocation>
</comment>
<evidence type="ECO:0000256" key="1">
    <source>
        <dbReference type="ARBA" id="ARBA00004413"/>
    </source>
</evidence>
<evidence type="ECO:0000256" key="15">
    <source>
        <dbReference type="SAM" id="MobiDB-lite"/>
    </source>
</evidence>
<keyword evidence="18" id="KW-1185">Reference proteome</keyword>
<keyword evidence="10 14" id="KW-0594">Phospholipid biosynthesis</keyword>
<dbReference type="PANTHER" id="PTHR12563:SF17">
    <property type="entry name" value="DIHYDROXYACETONE PHOSPHATE ACYLTRANSFERASE"/>
    <property type="match status" value="1"/>
</dbReference>
<evidence type="ECO:0000256" key="4">
    <source>
        <dbReference type="ARBA" id="ARBA00007937"/>
    </source>
</evidence>
<dbReference type="Pfam" id="PF19277">
    <property type="entry name" value="GPAT_C"/>
    <property type="match status" value="1"/>
</dbReference>
<keyword evidence="14" id="KW-0443">Lipid metabolism</keyword>
<keyword evidence="14" id="KW-0444">Lipid biosynthesis</keyword>
<evidence type="ECO:0000256" key="10">
    <source>
        <dbReference type="ARBA" id="ARBA00023209"/>
    </source>
</evidence>
<dbReference type="PIRSF" id="PIRSF000437">
    <property type="entry name" value="GPAT_DHAPAT"/>
    <property type="match status" value="1"/>
</dbReference>
<evidence type="ECO:0000256" key="7">
    <source>
        <dbReference type="ARBA" id="ARBA00022475"/>
    </source>
</evidence>
<feature type="region of interest" description="Disordered" evidence="15">
    <location>
        <begin position="824"/>
        <end position="912"/>
    </location>
</feature>
<evidence type="ECO:0000259" key="16">
    <source>
        <dbReference type="SMART" id="SM00563"/>
    </source>
</evidence>
<evidence type="ECO:0000256" key="11">
    <source>
        <dbReference type="ARBA" id="ARBA00023264"/>
    </source>
</evidence>
<keyword evidence="11 14" id="KW-1208">Phospholipid metabolism</keyword>
<keyword evidence="9 14" id="KW-0472">Membrane</keyword>
<evidence type="ECO:0000313" key="17">
    <source>
        <dbReference type="EMBL" id="MBE1160183.1"/>
    </source>
</evidence>
<dbReference type="CDD" id="cd07993">
    <property type="entry name" value="LPLAT_DHAPAT-like"/>
    <property type="match status" value="1"/>
</dbReference>
<accession>A0ABR9G838</accession>
<keyword evidence="12 14" id="KW-0012">Acyltransferase</keyword>
<dbReference type="EC" id="2.3.1.15" evidence="5 14"/>
<feature type="compositionally biased region" description="Basic and acidic residues" evidence="15">
    <location>
        <begin position="886"/>
        <end position="912"/>
    </location>
</feature>
<evidence type="ECO:0000256" key="13">
    <source>
        <dbReference type="ARBA" id="ARBA00048427"/>
    </source>
</evidence>
<feature type="domain" description="Phospholipid/glycerol acyltransferase" evidence="16">
    <location>
        <begin position="312"/>
        <end position="439"/>
    </location>
</feature>
<dbReference type="InterPro" id="IPR022284">
    <property type="entry name" value="GPAT/DHAPAT"/>
</dbReference>
<comment type="pathway">
    <text evidence="2 14">Phospholipid metabolism; CDP-diacylglycerol biosynthesis; CDP-diacylglycerol from sn-glycerol 3-phosphate: step 1/3.</text>
</comment>
<dbReference type="SMART" id="SM00563">
    <property type="entry name" value="PlsC"/>
    <property type="match status" value="1"/>
</dbReference>
<comment type="domain">
    <text evidence="14">The HXXXXD motif is essential for acyltransferase activity and may constitute the binding site for the phosphate moiety of the glycerol-3-phosphate.</text>
</comment>
<reference evidence="17 18" key="1">
    <citation type="submission" date="2020-09" db="EMBL/GenBank/DDBJ databases">
        <title>Dyella sp. 7MK23 isolated from forest soil.</title>
        <authorList>
            <person name="Fu J."/>
        </authorList>
    </citation>
    <scope>NUCLEOTIDE SEQUENCE [LARGE SCALE GENOMIC DNA]</scope>
    <source>
        <strain evidence="17 18">7MK23</strain>
    </source>
</reference>
<dbReference type="Proteomes" id="UP000651010">
    <property type="component" value="Unassembled WGS sequence"/>
</dbReference>
<evidence type="ECO:0000256" key="5">
    <source>
        <dbReference type="ARBA" id="ARBA00013113"/>
    </source>
</evidence>
<evidence type="ECO:0000256" key="2">
    <source>
        <dbReference type="ARBA" id="ARBA00004765"/>
    </source>
</evidence>
<organism evidence="17 18">
    <name type="scientific">Dyella acidiphila</name>
    <dbReference type="NCBI Taxonomy" id="2775866"/>
    <lineage>
        <taxon>Bacteria</taxon>
        <taxon>Pseudomonadati</taxon>
        <taxon>Pseudomonadota</taxon>
        <taxon>Gammaproteobacteria</taxon>
        <taxon>Lysobacterales</taxon>
        <taxon>Rhodanobacteraceae</taxon>
        <taxon>Dyella</taxon>
    </lineage>
</organism>
<feature type="compositionally biased region" description="Basic and acidic residues" evidence="15">
    <location>
        <begin position="863"/>
        <end position="876"/>
    </location>
</feature>
<dbReference type="PIRSF" id="PIRSF500064">
    <property type="entry name" value="GPAT"/>
    <property type="match status" value="1"/>
</dbReference>
<evidence type="ECO:0000256" key="9">
    <source>
        <dbReference type="ARBA" id="ARBA00023136"/>
    </source>
</evidence>
<gene>
    <name evidence="14 17" type="primary">plsB</name>
    <name evidence="17" type="ORF">IGX34_07265</name>
</gene>
<dbReference type="InterPro" id="IPR028354">
    <property type="entry name" value="GPAT_PlsB"/>
</dbReference>
<keyword evidence="8 14" id="KW-0808">Transferase</keyword>
<comment type="similarity">
    <text evidence="4 14">Belongs to the GPAT/DAPAT family.</text>
</comment>
<feature type="compositionally biased region" description="Low complexity" evidence="15">
    <location>
        <begin position="841"/>
        <end position="855"/>
    </location>
</feature>
<evidence type="ECO:0000313" key="18">
    <source>
        <dbReference type="Proteomes" id="UP000651010"/>
    </source>
</evidence>
<proteinExistence type="inferred from homology"/>
<dbReference type="InterPro" id="IPR041728">
    <property type="entry name" value="GPAT/DHAPAT_LPLAT"/>
</dbReference>
<dbReference type="GO" id="GO:0004366">
    <property type="term" value="F:glycerol-3-phosphate O-acyltransferase activity"/>
    <property type="evidence" value="ECO:0007669"/>
    <property type="project" value="UniProtKB-EC"/>
</dbReference>
<name>A0ABR9G838_9GAMM</name>
<evidence type="ECO:0000256" key="12">
    <source>
        <dbReference type="ARBA" id="ARBA00023315"/>
    </source>
</evidence>
<dbReference type="RefSeq" id="WP_192555046.1">
    <property type="nucleotide sequence ID" value="NZ_JACZZA010000003.1"/>
</dbReference>
<dbReference type="PANTHER" id="PTHR12563">
    <property type="entry name" value="GLYCEROL-3-PHOSPHATE ACYLTRANSFERASE"/>
    <property type="match status" value="1"/>
</dbReference>
<protein>
    <recommendedName>
        <fullName evidence="6 14">Glycerol-3-phosphate acyltransferase</fullName>
        <shortName evidence="14">GPAT</shortName>
        <ecNumber evidence="5 14">2.3.1.15</ecNumber>
    </recommendedName>
</protein>
<feature type="short sequence motif" description="HXXXXD motif" evidence="14">
    <location>
        <begin position="317"/>
        <end position="322"/>
    </location>
</feature>
<dbReference type="HAMAP" id="MF_00393">
    <property type="entry name" value="Glyc3P_acyltrans"/>
    <property type="match status" value="1"/>
</dbReference>
<dbReference type="NCBIfam" id="NF003441">
    <property type="entry name" value="PRK04974.1"/>
    <property type="match status" value="1"/>
</dbReference>
<sequence length="912" mass="102288">MPTMTTAEPTYRSRAPWWFNLAGHLLEPWVRIRRDPAEPATLLNSDAPICYVIERDGFSDALILDRACREAGLPSPMQPLPLARRKRSVFALARRDGEVFGRNRKRSPDGPIGQLIRSLEGFPERDVQIVPVSIYVGRAPSRDTGWFSVLFSENWVVVGRFRRMLALLLNGRDTVVHFSAPVSLRAVMNESAELQPERFARKMARVLRTHFRRIRAAVIGPDLSHRRTVVDAVLNAEPVRSVITATAAKEGISYAKAWERAHKMAMEIAADYSHPVVRSLSFLLRNFWNKLYDGITMHHFDKARAAAPGYEVVYVPSHRSHADYLLMSYQLHASGVVVPHIAAGVNLNLPLIGPLLRRGGAFFLRRSFKGNALYPVVFNEYMAQLIDRGVPIEYFIEGGRSRTGRLLAPRAGLLAMTVRAFLRAPRRPVLFQPVYIGYEKLMEGKSYAGELSGKPKEKESLVGLIRGLGVLRQRYGHVALNFGEPIELTPMLDAASKEWRHTTTDPSAKPEWFNNVVDALAEKIQININRAADVNPINLLALALLSTPKHAMAENDLLTQLELMKALLEELPYSDRITLTPMAPDAIIGYGEQMGWVTRVRHPLGDVLTVEGEPAVLLSYFRNNVQHLIAPAAWVACCFLNNRRMTRASILRLGRIIYPFIQGELFLPWDGEGFAQQLQATIDFFVRRGLLEATGDGRVMERSPGQEDAAYQLRVIARGLIQAFERYYIAIAALVKNGPHSVTAAELENICTLTAQRLSLLSEPSAPEFFDKALFRGFIQKLRERRVVWTDDEGKLDYDGALEGMVRDARVILAREMRHSILKITGGDAEKERERESTRTAPVEAPAPAAAAAAPIAPPPTAKAEEEPRDAEHSGEQQELPLNTSEELHQRHVIAEHHEHDHPHASNHENKH</sequence>
<comment type="catalytic activity">
    <reaction evidence="13 14">
        <text>sn-glycerol 3-phosphate + an acyl-CoA = a 1-acyl-sn-glycero-3-phosphate + CoA</text>
        <dbReference type="Rhea" id="RHEA:15325"/>
        <dbReference type="ChEBI" id="CHEBI:57287"/>
        <dbReference type="ChEBI" id="CHEBI:57597"/>
        <dbReference type="ChEBI" id="CHEBI:57970"/>
        <dbReference type="ChEBI" id="CHEBI:58342"/>
        <dbReference type="EC" id="2.3.1.15"/>
    </reaction>
</comment>
<dbReference type="EMBL" id="JACZZA010000003">
    <property type="protein sequence ID" value="MBE1160183.1"/>
    <property type="molecule type" value="Genomic_DNA"/>
</dbReference>
<keyword evidence="7 14" id="KW-1003">Cell membrane</keyword>
<dbReference type="InterPro" id="IPR045520">
    <property type="entry name" value="GPAT/DHAPAT_C"/>
</dbReference>
<evidence type="ECO:0000256" key="6">
    <source>
        <dbReference type="ARBA" id="ARBA00013432"/>
    </source>
</evidence>